<feature type="chain" id="PRO_5046317657" evidence="1">
    <location>
        <begin position="24"/>
        <end position="106"/>
    </location>
</feature>
<proteinExistence type="predicted"/>
<evidence type="ECO:0000313" key="2">
    <source>
        <dbReference type="EMBL" id="MEQ2208340.1"/>
    </source>
</evidence>
<feature type="signal peptide" evidence="1">
    <location>
        <begin position="1"/>
        <end position="23"/>
    </location>
</feature>
<dbReference type="Proteomes" id="UP001434883">
    <property type="component" value="Unassembled WGS sequence"/>
</dbReference>
<protein>
    <submittedName>
        <fullName evidence="2">Uncharacterized protein</fullName>
    </submittedName>
</protein>
<reference evidence="2 3" key="1">
    <citation type="submission" date="2021-06" db="EMBL/GenBank/DDBJ databases">
        <authorList>
            <person name="Palmer J.M."/>
        </authorList>
    </citation>
    <scope>NUCLEOTIDE SEQUENCE [LARGE SCALE GENOMIC DNA]</scope>
    <source>
        <strain evidence="2 3">XC_2019</strain>
        <tissue evidence="2">Muscle</tissue>
    </source>
</reference>
<organism evidence="2 3">
    <name type="scientific">Xenoophorus captivus</name>
    <dbReference type="NCBI Taxonomy" id="1517983"/>
    <lineage>
        <taxon>Eukaryota</taxon>
        <taxon>Metazoa</taxon>
        <taxon>Chordata</taxon>
        <taxon>Craniata</taxon>
        <taxon>Vertebrata</taxon>
        <taxon>Euteleostomi</taxon>
        <taxon>Actinopterygii</taxon>
        <taxon>Neopterygii</taxon>
        <taxon>Teleostei</taxon>
        <taxon>Neoteleostei</taxon>
        <taxon>Acanthomorphata</taxon>
        <taxon>Ovalentaria</taxon>
        <taxon>Atherinomorphae</taxon>
        <taxon>Cyprinodontiformes</taxon>
        <taxon>Goodeidae</taxon>
        <taxon>Xenoophorus</taxon>
    </lineage>
</organism>
<keyword evidence="1" id="KW-0732">Signal</keyword>
<dbReference type="PROSITE" id="PS51257">
    <property type="entry name" value="PROKAR_LIPOPROTEIN"/>
    <property type="match status" value="1"/>
</dbReference>
<name>A0ABV0RJS0_9TELE</name>
<evidence type="ECO:0000313" key="3">
    <source>
        <dbReference type="Proteomes" id="UP001434883"/>
    </source>
</evidence>
<sequence length="106" mass="11732">MDLRFLLICAVFLIGCTVEQLDALQQQGSGLNLNLSSFCMEVAYSPHACVCSHYFLQQPKQKDQLISLIASGSTAALKDVYTCVISLAYLFQMFSSPAKLWDKTSI</sequence>
<dbReference type="EMBL" id="JAHRIN010050474">
    <property type="protein sequence ID" value="MEQ2208340.1"/>
    <property type="molecule type" value="Genomic_DNA"/>
</dbReference>
<accession>A0ABV0RJS0</accession>
<gene>
    <name evidence="2" type="ORF">XENOCAPTIV_025425</name>
</gene>
<evidence type="ECO:0000256" key="1">
    <source>
        <dbReference type="SAM" id="SignalP"/>
    </source>
</evidence>
<keyword evidence="3" id="KW-1185">Reference proteome</keyword>
<comment type="caution">
    <text evidence="2">The sequence shown here is derived from an EMBL/GenBank/DDBJ whole genome shotgun (WGS) entry which is preliminary data.</text>
</comment>